<dbReference type="PANTHER" id="PTHR38477">
    <property type="entry name" value="HYPOTHETICAL EXPORTED PROTEIN"/>
    <property type="match status" value="1"/>
</dbReference>
<dbReference type="InterPro" id="IPR005490">
    <property type="entry name" value="LD_TPept_cat_dom"/>
</dbReference>
<evidence type="ECO:0000313" key="1">
    <source>
        <dbReference type="EMBL" id="MXO92362.1"/>
    </source>
</evidence>
<keyword evidence="2" id="KW-1185">Reference proteome</keyword>
<dbReference type="CDD" id="cd16913">
    <property type="entry name" value="YkuD_like"/>
    <property type="match status" value="1"/>
</dbReference>
<dbReference type="PANTHER" id="PTHR38477:SF1">
    <property type="entry name" value="MUREIN L,D-TRANSPEPTIDASE CATALYTIC DOMAIN FAMILY PROTEIN"/>
    <property type="match status" value="1"/>
</dbReference>
<dbReference type="Proteomes" id="UP000460626">
    <property type="component" value="Unassembled WGS sequence"/>
</dbReference>
<dbReference type="InterPro" id="IPR032676">
    <property type="entry name" value="YkuD_2"/>
</dbReference>
<dbReference type="OrthoDB" id="9815195at2"/>
<accession>A0A844ZYP6</accession>
<organism evidence="1 2">
    <name type="scientific">Aurantiacibacter arachoides</name>
    <dbReference type="NCBI Taxonomy" id="1850444"/>
    <lineage>
        <taxon>Bacteria</taxon>
        <taxon>Pseudomonadati</taxon>
        <taxon>Pseudomonadota</taxon>
        <taxon>Alphaproteobacteria</taxon>
        <taxon>Sphingomonadales</taxon>
        <taxon>Erythrobacteraceae</taxon>
        <taxon>Aurantiacibacter</taxon>
    </lineage>
</organism>
<protein>
    <submittedName>
        <fullName evidence="1">Twin-arginine translocation pathway signal protein</fullName>
    </submittedName>
</protein>
<dbReference type="AlphaFoldDB" id="A0A844ZYP6"/>
<name>A0A844ZYP6_9SPHN</name>
<evidence type="ECO:0000313" key="2">
    <source>
        <dbReference type="Proteomes" id="UP000460626"/>
    </source>
</evidence>
<comment type="caution">
    <text evidence="1">The sequence shown here is derived from an EMBL/GenBank/DDBJ whole genome shotgun (WGS) entry which is preliminary data.</text>
</comment>
<dbReference type="Pfam" id="PF13645">
    <property type="entry name" value="YkuD_2"/>
    <property type="match status" value="1"/>
</dbReference>
<gene>
    <name evidence="1" type="ORF">GRI62_01920</name>
</gene>
<reference evidence="1 2" key="1">
    <citation type="submission" date="2019-12" db="EMBL/GenBank/DDBJ databases">
        <title>Genomic-based taxomic classification of the family Erythrobacteraceae.</title>
        <authorList>
            <person name="Xu L."/>
        </authorList>
    </citation>
    <scope>NUCLEOTIDE SEQUENCE [LARGE SCALE GENOMIC DNA]</scope>
    <source>
        <strain evidence="1 2">RC4-10-4</strain>
    </source>
</reference>
<dbReference type="EMBL" id="WTYH01000001">
    <property type="protein sequence ID" value="MXO92362.1"/>
    <property type="molecule type" value="Genomic_DNA"/>
</dbReference>
<sequence>MELPPAAPRAAAPSPLVAKALAARDSHAGALARRDVIGVVDFAAHSAAARFTLYNVAGGKATASYLVAHGQGSDPAHSGFLAKFSNVEGSNASSRGAFLVGDSYIGKYGRSRRLVGLDPDNDLAMQRAIVMHGADYVAPELVAAHGKIGRSYGCFSVERHLIGEVMDRLPKGTLLFADRLAA</sequence>
<proteinExistence type="predicted"/>
<dbReference type="GO" id="GO:0016740">
    <property type="term" value="F:transferase activity"/>
    <property type="evidence" value="ECO:0007669"/>
    <property type="project" value="InterPro"/>
</dbReference>